<name>A0A830C687_9LAMI</name>
<sequence length="212" mass="24340">MKIRTEDYNLPFNSHKLYRVFVDEDDEIETLVTHDASIVESWIANIEHANRCRLGRLIVGLDVECRPNFRKGGHQPVATLQLSVGKYCLVFQILRSRRIPNELKEFLGDPNHTFVGVGVQNDVKMLWADYGLKVAKTRELGLWAAIELDRHELGKAGLKALTKEVLGVEMEKPKSITMSRWDKRELSLSQVGYACLDAYFSFEIGRRLSAWY</sequence>
<evidence type="ECO:0000256" key="1">
    <source>
        <dbReference type="ARBA" id="ARBA00022722"/>
    </source>
</evidence>
<dbReference type="GO" id="GO:0006139">
    <property type="term" value="P:nucleobase-containing compound metabolic process"/>
    <property type="evidence" value="ECO:0007669"/>
    <property type="project" value="InterPro"/>
</dbReference>
<dbReference type="GO" id="GO:0005634">
    <property type="term" value="C:nucleus"/>
    <property type="evidence" value="ECO:0007669"/>
    <property type="project" value="TreeGrafter"/>
</dbReference>
<organism evidence="4 5">
    <name type="scientific">Phtheirospermum japonicum</name>
    <dbReference type="NCBI Taxonomy" id="374723"/>
    <lineage>
        <taxon>Eukaryota</taxon>
        <taxon>Viridiplantae</taxon>
        <taxon>Streptophyta</taxon>
        <taxon>Embryophyta</taxon>
        <taxon>Tracheophyta</taxon>
        <taxon>Spermatophyta</taxon>
        <taxon>Magnoliopsida</taxon>
        <taxon>eudicotyledons</taxon>
        <taxon>Gunneridae</taxon>
        <taxon>Pentapetalae</taxon>
        <taxon>asterids</taxon>
        <taxon>lamiids</taxon>
        <taxon>Lamiales</taxon>
        <taxon>Orobanchaceae</taxon>
        <taxon>Orobanchaceae incertae sedis</taxon>
        <taxon>Phtheirospermum</taxon>
    </lineage>
</organism>
<keyword evidence="5" id="KW-1185">Reference proteome</keyword>
<dbReference type="SMART" id="SM00474">
    <property type="entry name" value="35EXOc"/>
    <property type="match status" value="1"/>
</dbReference>
<dbReference type="CDD" id="cd06141">
    <property type="entry name" value="WRN_exo"/>
    <property type="match status" value="1"/>
</dbReference>
<dbReference type="InterPro" id="IPR002562">
    <property type="entry name" value="3'-5'_exonuclease_dom"/>
</dbReference>
<dbReference type="OrthoDB" id="1920326at2759"/>
<dbReference type="GO" id="GO:0003676">
    <property type="term" value="F:nucleic acid binding"/>
    <property type="evidence" value="ECO:0007669"/>
    <property type="project" value="InterPro"/>
</dbReference>
<keyword evidence="1" id="KW-0540">Nuclease</keyword>
<gene>
    <name evidence="4" type="ORF">PHJA_001610300</name>
</gene>
<proteinExistence type="predicted"/>
<dbReference type="Pfam" id="PF01612">
    <property type="entry name" value="DNA_pol_A_exo1"/>
    <property type="match status" value="1"/>
</dbReference>
<dbReference type="PANTHER" id="PTHR13620">
    <property type="entry name" value="3-5 EXONUCLEASE"/>
    <property type="match status" value="1"/>
</dbReference>
<evidence type="ECO:0000313" key="5">
    <source>
        <dbReference type="Proteomes" id="UP000653305"/>
    </source>
</evidence>
<dbReference type="Gene3D" id="3.30.420.10">
    <property type="entry name" value="Ribonuclease H-like superfamily/Ribonuclease H"/>
    <property type="match status" value="1"/>
</dbReference>
<accession>A0A830C687</accession>
<evidence type="ECO:0000313" key="4">
    <source>
        <dbReference type="EMBL" id="GFP94659.1"/>
    </source>
</evidence>
<dbReference type="InterPro" id="IPR012337">
    <property type="entry name" value="RNaseH-like_sf"/>
</dbReference>
<feature type="domain" description="3'-5' exonuclease" evidence="3">
    <location>
        <begin position="36"/>
        <end position="209"/>
    </location>
</feature>
<dbReference type="PANTHER" id="PTHR13620:SF99">
    <property type="entry name" value="WERNER SYNDROME-LIKE EXONUCLEASE"/>
    <property type="match status" value="1"/>
</dbReference>
<dbReference type="EMBL" id="BMAC01000359">
    <property type="protein sequence ID" value="GFP94659.1"/>
    <property type="molecule type" value="Genomic_DNA"/>
</dbReference>
<evidence type="ECO:0000256" key="2">
    <source>
        <dbReference type="ARBA" id="ARBA00022801"/>
    </source>
</evidence>
<keyword evidence="4" id="KW-0269">Exonuclease</keyword>
<dbReference type="SUPFAM" id="SSF53098">
    <property type="entry name" value="Ribonuclease H-like"/>
    <property type="match status" value="1"/>
</dbReference>
<dbReference type="Proteomes" id="UP000653305">
    <property type="component" value="Unassembled WGS sequence"/>
</dbReference>
<protein>
    <submittedName>
        <fullName evidence="4">Werner syndrome-like exonuclease</fullName>
    </submittedName>
</protein>
<dbReference type="InterPro" id="IPR051132">
    <property type="entry name" value="3-5_Exonuclease_domain"/>
</dbReference>
<dbReference type="GO" id="GO:0005737">
    <property type="term" value="C:cytoplasm"/>
    <property type="evidence" value="ECO:0007669"/>
    <property type="project" value="TreeGrafter"/>
</dbReference>
<dbReference type="GO" id="GO:0008408">
    <property type="term" value="F:3'-5' exonuclease activity"/>
    <property type="evidence" value="ECO:0007669"/>
    <property type="project" value="InterPro"/>
</dbReference>
<dbReference type="InterPro" id="IPR036397">
    <property type="entry name" value="RNaseH_sf"/>
</dbReference>
<dbReference type="AlphaFoldDB" id="A0A830C687"/>
<keyword evidence="2" id="KW-0378">Hydrolase</keyword>
<evidence type="ECO:0000259" key="3">
    <source>
        <dbReference type="SMART" id="SM00474"/>
    </source>
</evidence>
<dbReference type="FunFam" id="3.30.420.10:FF:000054">
    <property type="entry name" value="Werner Syndrome-like exonuclease"/>
    <property type="match status" value="1"/>
</dbReference>
<reference evidence="4" key="1">
    <citation type="submission" date="2020-07" db="EMBL/GenBank/DDBJ databases">
        <title>Ethylene signaling mediates host invasion by parasitic plants.</title>
        <authorList>
            <person name="Yoshida S."/>
        </authorList>
    </citation>
    <scope>NUCLEOTIDE SEQUENCE</scope>
    <source>
        <strain evidence="4">Okayama</strain>
    </source>
</reference>
<comment type="caution">
    <text evidence="4">The sequence shown here is derived from an EMBL/GenBank/DDBJ whole genome shotgun (WGS) entry which is preliminary data.</text>
</comment>